<dbReference type="Proteomes" id="UP000178367">
    <property type="component" value="Unassembled WGS sequence"/>
</dbReference>
<dbReference type="AlphaFoldDB" id="A0A1F5SGE5"/>
<dbReference type="Pfam" id="PF22752">
    <property type="entry name" value="DUF488-N3i"/>
    <property type="match status" value="1"/>
</dbReference>
<dbReference type="PANTHER" id="PTHR36849:SF1">
    <property type="entry name" value="CYTOPLASMIC PROTEIN"/>
    <property type="match status" value="1"/>
</dbReference>
<reference evidence="1 2" key="1">
    <citation type="journal article" date="2016" name="Nat. Commun.">
        <title>Thousands of microbial genomes shed light on interconnected biogeochemical processes in an aquifer system.</title>
        <authorList>
            <person name="Anantharaman K."/>
            <person name="Brown C.T."/>
            <person name="Hug L.A."/>
            <person name="Sharon I."/>
            <person name="Castelle C.J."/>
            <person name="Probst A.J."/>
            <person name="Thomas B.C."/>
            <person name="Singh A."/>
            <person name="Wilkins M.J."/>
            <person name="Karaoz U."/>
            <person name="Brodie E.L."/>
            <person name="Williams K.H."/>
            <person name="Hubbard S.S."/>
            <person name="Banfield J.F."/>
        </authorList>
    </citation>
    <scope>NUCLEOTIDE SEQUENCE [LARGE SCALE GENOMIC DNA]</scope>
</reference>
<accession>A0A1F5SGE5</accession>
<sequence>MPAITIKRVYEEPSEKDGLRILVDRLWPRGLNKEKATIDLWLKDIAPSEDLRKWFGHDPGKWAEFKKRYGQELRGNRSALEALKIIVRENHRVCLLYAAKDEKHNNAAVLLKYLK</sequence>
<proteinExistence type="predicted"/>
<organism evidence="1 2">
    <name type="scientific">Candidatus Falkowbacteria bacterium RIFOXYA2_FULL_47_19</name>
    <dbReference type="NCBI Taxonomy" id="1797994"/>
    <lineage>
        <taxon>Bacteria</taxon>
        <taxon>Candidatus Falkowiibacteriota</taxon>
    </lineage>
</organism>
<evidence type="ECO:0008006" key="3">
    <source>
        <dbReference type="Google" id="ProtNLM"/>
    </source>
</evidence>
<evidence type="ECO:0000313" key="2">
    <source>
        <dbReference type="Proteomes" id="UP000178367"/>
    </source>
</evidence>
<dbReference type="PANTHER" id="PTHR36849">
    <property type="entry name" value="CYTOPLASMIC PROTEIN-RELATED"/>
    <property type="match status" value="1"/>
</dbReference>
<dbReference type="STRING" id="1797994.A2227_00235"/>
<comment type="caution">
    <text evidence="1">The sequence shown here is derived from an EMBL/GenBank/DDBJ whole genome shotgun (WGS) entry which is preliminary data.</text>
</comment>
<dbReference type="EMBL" id="MFGB01000020">
    <property type="protein sequence ID" value="OGF25626.1"/>
    <property type="molecule type" value="Genomic_DNA"/>
</dbReference>
<dbReference type="InterPro" id="IPR052552">
    <property type="entry name" value="YeaO-like"/>
</dbReference>
<evidence type="ECO:0000313" key="1">
    <source>
        <dbReference type="EMBL" id="OGF25626.1"/>
    </source>
</evidence>
<name>A0A1F5SGE5_9BACT</name>
<protein>
    <recommendedName>
        <fullName evidence="3">MarR family transcriptional regulator</fullName>
    </recommendedName>
</protein>
<gene>
    <name evidence="1" type="ORF">A2227_00235</name>
</gene>